<gene>
    <name evidence="2" type="ORF">A2122_00415</name>
</gene>
<dbReference type="InterPro" id="IPR011856">
    <property type="entry name" value="tRNA_endonuc-like_dom_sf"/>
</dbReference>
<evidence type="ECO:0000313" key="3">
    <source>
        <dbReference type="Proteomes" id="UP000176648"/>
    </source>
</evidence>
<dbReference type="GO" id="GO:0003677">
    <property type="term" value="F:DNA binding"/>
    <property type="evidence" value="ECO:0007669"/>
    <property type="project" value="InterPro"/>
</dbReference>
<feature type="domain" description="Restriction endonuclease type IV Mrr" evidence="1">
    <location>
        <begin position="3"/>
        <end position="119"/>
    </location>
</feature>
<dbReference type="Proteomes" id="UP000176648">
    <property type="component" value="Unassembled WGS sequence"/>
</dbReference>
<dbReference type="GO" id="GO:0009307">
    <property type="term" value="P:DNA restriction-modification system"/>
    <property type="evidence" value="ECO:0007669"/>
    <property type="project" value="InterPro"/>
</dbReference>
<comment type="caution">
    <text evidence="2">The sequence shown here is derived from an EMBL/GenBank/DDBJ whole genome shotgun (WGS) entry which is preliminary data.</text>
</comment>
<evidence type="ECO:0000313" key="2">
    <source>
        <dbReference type="EMBL" id="OGY96645.1"/>
    </source>
</evidence>
<proteinExistence type="predicted"/>
<dbReference type="GO" id="GO:0004519">
    <property type="term" value="F:endonuclease activity"/>
    <property type="evidence" value="ECO:0007669"/>
    <property type="project" value="InterPro"/>
</dbReference>
<evidence type="ECO:0000259" key="1">
    <source>
        <dbReference type="Pfam" id="PF04471"/>
    </source>
</evidence>
<reference evidence="2 3" key="1">
    <citation type="journal article" date="2016" name="Nat. Commun.">
        <title>Thousands of microbial genomes shed light on interconnected biogeochemical processes in an aquifer system.</title>
        <authorList>
            <person name="Anantharaman K."/>
            <person name="Brown C.T."/>
            <person name="Hug L.A."/>
            <person name="Sharon I."/>
            <person name="Castelle C.J."/>
            <person name="Probst A.J."/>
            <person name="Thomas B.C."/>
            <person name="Singh A."/>
            <person name="Wilkins M.J."/>
            <person name="Karaoz U."/>
            <person name="Brodie E.L."/>
            <person name="Williams K.H."/>
            <person name="Hubbard S.S."/>
            <person name="Banfield J.F."/>
        </authorList>
    </citation>
    <scope>NUCLEOTIDE SEQUENCE [LARGE SCALE GENOMIC DNA]</scope>
</reference>
<dbReference type="EMBL" id="MHKU01000026">
    <property type="protein sequence ID" value="OGY96645.1"/>
    <property type="molecule type" value="Genomic_DNA"/>
</dbReference>
<dbReference type="Gene3D" id="3.40.1350.10">
    <property type="match status" value="1"/>
</dbReference>
<protein>
    <recommendedName>
        <fullName evidence="1">Restriction endonuclease type IV Mrr domain-containing protein</fullName>
    </recommendedName>
</protein>
<accession>A0A1G2C5E2</accession>
<dbReference type="STRING" id="1798644.A2122_00415"/>
<name>A0A1G2C5E2_9BACT</name>
<sequence length="300" mass="33949">MDDQKWKKFERVVHEIQRELTPDANVELGEKIIGSTSKIPRQIDISIRRNVGQFNILIAIECKDLQAPVDVKDLDGFITVVKDIGAHKGAVVSSSGFTPGAIEQAKNHGIDTFRLIDTDSIDWKVYASIPTLLERNFLKGYSLRFEKFLSLPIAMISADLKTLNVFDTRQKFLGTVQDIIGEKWNKKEIEHMPGEQKILIGDVFIEFNDEKIQLSLTVNVIVAREYFLGDLPVSVRGLKNEQTGGLITKGFTTDYIKPFEIDQGTQKNWKKVDNPEGLSTKPVFRMAYSDVIPVDENYTN</sequence>
<dbReference type="Pfam" id="PF04471">
    <property type="entry name" value="Mrr_cat"/>
    <property type="match status" value="1"/>
</dbReference>
<dbReference type="SUPFAM" id="SSF52980">
    <property type="entry name" value="Restriction endonuclease-like"/>
    <property type="match status" value="1"/>
</dbReference>
<dbReference type="InterPro" id="IPR007560">
    <property type="entry name" value="Restrct_endonuc_IV_Mrr"/>
</dbReference>
<organism evidence="2 3">
    <name type="scientific">Candidatus Liptonbacteria bacterium GWB1_49_6</name>
    <dbReference type="NCBI Taxonomy" id="1798644"/>
    <lineage>
        <taxon>Bacteria</taxon>
        <taxon>Candidatus Liptoniibacteriota</taxon>
    </lineage>
</organism>
<dbReference type="AlphaFoldDB" id="A0A1G2C5E2"/>
<dbReference type="InterPro" id="IPR011335">
    <property type="entry name" value="Restrct_endonuc-II-like"/>
</dbReference>